<reference evidence="3 4" key="1">
    <citation type="journal article" date="2014" name="BMC Genomics">
        <title>Comparison of environmental and isolate Sulfobacillus genomes reveals diverse carbon, sulfur, nitrogen, and hydrogen metabolisms.</title>
        <authorList>
            <person name="Justice N.B."/>
            <person name="Norman A."/>
            <person name="Brown C.T."/>
            <person name="Singh A."/>
            <person name="Thomas B.C."/>
            <person name="Banfield J.F."/>
        </authorList>
    </citation>
    <scope>NUCLEOTIDE SEQUENCE [LARGE SCALE GENOMIC DNA]</scope>
    <source>
        <strain evidence="3">AMDSBA3</strain>
    </source>
</reference>
<dbReference type="PANTHER" id="PTHR35004">
    <property type="entry name" value="TRANSPOSASE RV3428C-RELATED"/>
    <property type="match status" value="1"/>
</dbReference>
<accession>A0A2T2WNW0</accession>
<comment type="caution">
    <text evidence="3">The sequence shown here is derived from an EMBL/GenBank/DDBJ whole genome shotgun (WGS) entry which is preliminary data.</text>
</comment>
<dbReference type="AlphaFoldDB" id="A0A2T2WNW0"/>
<feature type="compositionally biased region" description="Basic and acidic residues" evidence="1">
    <location>
        <begin position="1"/>
        <end position="15"/>
    </location>
</feature>
<gene>
    <name evidence="3" type="ORF">C7B45_01005</name>
</gene>
<evidence type="ECO:0000313" key="4">
    <source>
        <dbReference type="Proteomes" id="UP000241848"/>
    </source>
</evidence>
<feature type="domain" description="Transposase for insertion sequence element IS21-like C-terminal" evidence="2">
    <location>
        <begin position="172"/>
        <end position="243"/>
    </location>
</feature>
<dbReference type="Pfam" id="PF22483">
    <property type="entry name" value="Mu-transpos_C_2"/>
    <property type="match status" value="1"/>
</dbReference>
<organism evidence="3 4">
    <name type="scientific">Sulfobacillus acidophilus</name>
    <dbReference type="NCBI Taxonomy" id="53633"/>
    <lineage>
        <taxon>Bacteria</taxon>
        <taxon>Bacillati</taxon>
        <taxon>Bacillota</taxon>
        <taxon>Clostridia</taxon>
        <taxon>Eubacteriales</taxon>
        <taxon>Clostridiales Family XVII. Incertae Sedis</taxon>
        <taxon>Sulfobacillus</taxon>
    </lineage>
</organism>
<name>A0A2T2WNW0_9FIRM</name>
<feature type="region of interest" description="Disordered" evidence="1">
    <location>
        <begin position="1"/>
        <end position="37"/>
    </location>
</feature>
<dbReference type="InterPro" id="IPR054353">
    <property type="entry name" value="IstA-like_C"/>
</dbReference>
<sequence length="332" mass="38699">MTSRGVYDKTEDSDATHSGGFAPPSGRADGPRDWPRIHHDLRTTKGMTLELAWLEYQREHPQDALQYSQFCVHYHRWRRRLDVALRQPHPYEPYLHPSYLEMAQYYDTVIVPAGVQLVERWVLAVLRKQQFFSLAELNVTIADCVAWLNARPFQKWEGSRTTLKADEPLKPLPAHPFESSAWTQARVHPDYHVQVDARYYSVPYYLVGETVEVRTTAHIVEIFHQGDRVASHPRAARRGQAVTAPEHRPRHHRDRLEWTPERFQQWAGKIGPQTETLITTILHRMKHPEQAYRTCFGILRLAQAVARQLFTYRSVAAFWLNSRRHPLPGLPP</sequence>
<dbReference type="EMBL" id="PXYV01000002">
    <property type="protein sequence ID" value="PSR23893.1"/>
    <property type="molecule type" value="Genomic_DNA"/>
</dbReference>
<evidence type="ECO:0000313" key="3">
    <source>
        <dbReference type="EMBL" id="PSR23893.1"/>
    </source>
</evidence>
<proteinExistence type="predicted"/>
<evidence type="ECO:0000256" key="1">
    <source>
        <dbReference type="SAM" id="MobiDB-lite"/>
    </source>
</evidence>
<evidence type="ECO:0000259" key="2">
    <source>
        <dbReference type="Pfam" id="PF22483"/>
    </source>
</evidence>
<feature type="region of interest" description="Disordered" evidence="1">
    <location>
        <begin position="233"/>
        <end position="252"/>
    </location>
</feature>
<protein>
    <recommendedName>
        <fullName evidence="2">Transposase for insertion sequence element IS21-like C-terminal domain-containing protein</fullName>
    </recommendedName>
</protein>
<dbReference type="Proteomes" id="UP000241848">
    <property type="component" value="Unassembled WGS sequence"/>
</dbReference>
<dbReference type="PANTHER" id="PTHR35004:SF8">
    <property type="entry name" value="TRANSPOSASE RV3428C-RELATED"/>
    <property type="match status" value="1"/>
</dbReference>